<keyword evidence="7" id="KW-1185">Reference proteome</keyword>
<dbReference type="Gene3D" id="2.40.30.170">
    <property type="match status" value="1"/>
</dbReference>
<evidence type="ECO:0000259" key="3">
    <source>
        <dbReference type="Pfam" id="PF25954"/>
    </source>
</evidence>
<dbReference type="AlphaFoldDB" id="A0AAU7NQI7"/>
<dbReference type="Gene3D" id="2.40.420.20">
    <property type="match status" value="1"/>
</dbReference>
<reference evidence="6 7" key="1">
    <citation type="journal article" date="2024" name="Microbiology">
        <title>Methylomarinum rosea sp. nov., a novel halophilic methanotrophic bacterium from the hypersaline Lake Elton.</title>
        <authorList>
            <person name="Suleimanov R.Z."/>
            <person name="Oshkin I.Y."/>
            <person name="Danilova O.V."/>
            <person name="Suzina N.E."/>
            <person name="Dedysh S.N."/>
        </authorList>
    </citation>
    <scope>NUCLEOTIDE SEQUENCE [LARGE SCALE GENOMIC DNA]</scope>
    <source>
        <strain evidence="6 7">Ch1-1</strain>
    </source>
</reference>
<evidence type="ECO:0000256" key="2">
    <source>
        <dbReference type="SAM" id="Phobius"/>
    </source>
</evidence>
<keyword evidence="2" id="KW-0812">Transmembrane</keyword>
<dbReference type="Proteomes" id="UP001225378">
    <property type="component" value="Chromosome"/>
</dbReference>
<organism evidence="6 7">
    <name type="scientific">Methylomarinum roseum</name>
    <dbReference type="NCBI Taxonomy" id="3067653"/>
    <lineage>
        <taxon>Bacteria</taxon>
        <taxon>Pseudomonadati</taxon>
        <taxon>Pseudomonadota</taxon>
        <taxon>Gammaproteobacteria</taxon>
        <taxon>Methylococcales</taxon>
        <taxon>Methylococcaceae</taxon>
        <taxon>Methylomarinum</taxon>
    </lineage>
</organism>
<gene>
    <name evidence="6" type="ORF">Q9L42_012760</name>
</gene>
<feature type="domain" description="CusB-like beta-barrel" evidence="3">
    <location>
        <begin position="228"/>
        <end position="295"/>
    </location>
</feature>
<dbReference type="Gene3D" id="1.10.287.470">
    <property type="entry name" value="Helix hairpin bin"/>
    <property type="match status" value="1"/>
</dbReference>
<dbReference type="EMBL" id="CP157743">
    <property type="protein sequence ID" value="XBS19237.1"/>
    <property type="molecule type" value="Genomic_DNA"/>
</dbReference>
<feature type="transmembrane region" description="Helical" evidence="2">
    <location>
        <begin position="12"/>
        <end position="33"/>
    </location>
</feature>
<evidence type="ECO:0000313" key="6">
    <source>
        <dbReference type="EMBL" id="XBS19237.1"/>
    </source>
</evidence>
<dbReference type="Gene3D" id="2.40.50.100">
    <property type="match status" value="1"/>
</dbReference>
<evidence type="ECO:0000259" key="4">
    <source>
        <dbReference type="Pfam" id="PF25967"/>
    </source>
</evidence>
<proteinExistence type="inferred from homology"/>
<dbReference type="NCBIfam" id="TIGR01730">
    <property type="entry name" value="RND_mfp"/>
    <property type="match status" value="1"/>
</dbReference>
<dbReference type="KEGG" id="mech:Q9L42_012760"/>
<dbReference type="InterPro" id="IPR058627">
    <property type="entry name" value="MdtA-like_C"/>
</dbReference>
<comment type="similarity">
    <text evidence="1">Belongs to the membrane fusion protein (MFP) (TC 8.A.1) family.</text>
</comment>
<feature type="domain" description="CzcB-like barrel-sandwich hybrid" evidence="5">
    <location>
        <begin position="80"/>
        <end position="207"/>
    </location>
</feature>
<dbReference type="GO" id="GO:0015562">
    <property type="term" value="F:efflux transmembrane transporter activity"/>
    <property type="evidence" value="ECO:0007669"/>
    <property type="project" value="TreeGrafter"/>
</dbReference>
<evidence type="ECO:0000256" key="1">
    <source>
        <dbReference type="ARBA" id="ARBA00009477"/>
    </source>
</evidence>
<dbReference type="InterPro" id="IPR058792">
    <property type="entry name" value="Beta-barrel_RND_2"/>
</dbReference>
<dbReference type="SUPFAM" id="SSF111369">
    <property type="entry name" value="HlyD-like secretion proteins"/>
    <property type="match status" value="1"/>
</dbReference>
<dbReference type="Pfam" id="PF25973">
    <property type="entry name" value="BSH_CzcB"/>
    <property type="match status" value="1"/>
</dbReference>
<sequence>MTDEHTSTPSKWLIPALSILALILVILFALGVIGGGEKVAPGNTSHKLSPLPTGAETLTLGKELSDNVMSWPGTIRSRSIAKIAPKLNARILEVTVNAGDTVKKGDVIARLDEQALRASYQEAVAVLNAAQSQAKQAIADEKRIKELYSKDAATRQNYDAVVARANTARANVRQARSALKQVNVNLDENILLAPFDGIISERLKEPGDMGLPNDPIVILQKQDDLRMEAAIPTNCAKRITLGMEVDIRIDTLNKTITGVIDEIVPEIDPLTRTQLVKAALPSSEGLIPGLFAWMEQSCEEHQNVLRIPASAVLHYGQLEAVKIVEDNQVYTRHIRTGKQRGDKVEVLSGLREGETILINSGLVQ</sequence>
<dbReference type="InterPro" id="IPR058647">
    <property type="entry name" value="BSH_CzcB-like"/>
</dbReference>
<dbReference type="RefSeq" id="WP_305908009.1">
    <property type="nucleotide sequence ID" value="NZ_CP157743.1"/>
</dbReference>
<evidence type="ECO:0000313" key="7">
    <source>
        <dbReference type="Proteomes" id="UP001225378"/>
    </source>
</evidence>
<evidence type="ECO:0000259" key="5">
    <source>
        <dbReference type="Pfam" id="PF25973"/>
    </source>
</evidence>
<accession>A0AAU7NQI7</accession>
<keyword evidence="2" id="KW-1133">Transmembrane helix</keyword>
<dbReference type="PANTHER" id="PTHR30469">
    <property type="entry name" value="MULTIDRUG RESISTANCE PROTEIN MDTA"/>
    <property type="match status" value="1"/>
</dbReference>
<feature type="domain" description="Multidrug resistance protein MdtA-like C-terminal permuted SH3" evidence="4">
    <location>
        <begin position="303"/>
        <end position="359"/>
    </location>
</feature>
<dbReference type="Pfam" id="PF25954">
    <property type="entry name" value="Beta-barrel_RND_2"/>
    <property type="match status" value="1"/>
</dbReference>
<dbReference type="Pfam" id="PF25967">
    <property type="entry name" value="RND-MFP_C"/>
    <property type="match status" value="1"/>
</dbReference>
<keyword evidence="2" id="KW-0472">Membrane</keyword>
<dbReference type="PANTHER" id="PTHR30469:SF15">
    <property type="entry name" value="HLYD FAMILY OF SECRETION PROTEINS"/>
    <property type="match status" value="1"/>
</dbReference>
<dbReference type="GO" id="GO:1990281">
    <property type="term" value="C:efflux pump complex"/>
    <property type="evidence" value="ECO:0007669"/>
    <property type="project" value="TreeGrafter"/>
</dbReference>
<dbReference type="InterPro" id="IPR006143">
    <property type="entry name" value="RND_pump_MFP"/>
</dbReference>
<protein>
    <submittedName>
        <fullName evidence="6">Efflux RND transporter periplasmic adaptor subunit</fullName>
    </submittedName>
</protein>
<name>A0AAU7NQI7_9GAMM</name>